<sequence length="154" mass="17469">MNPFLFVLFFLAGNLIFAQNSEIRTSYRAATESEAKAKAFYELVDGTTSSDKAEMMAYKGAGITLLARFEPLTKRSAKVKSGIKWIDDAIKKSPNNVEVRLIRLSVQENLPKMFKYNTHIESDRKFIKDALPTIQDKDLVKMINGYFAEFSGKK</sequence>
<accession>A0ABV2LS54</accession>
<reference evidence="1 2" key="1">
    <citation type="submission" date="2024-06" db="EMBL/GenBank/DDBJ databases">
        <title>Genomic Encyclopedia of Type Strains, Phase IV (KMG-IV): sequencing the most valuable type-strain genomes for metagenomic binning, comparative biology and taxonomic classification.</title>
        <authorList>
            <person name="Goeker M."/>
        </authorList>
    </citation>
    <scope>NUCLEOTIDE SEQUENCE [LARGE SCALE GENOMIC DNA]</scope>
    <source>
        <strain evidence="1 2">DSM 29388</strain>
    </source>
</reference>
<name>A0ABV2LS54_9FLAO</name>
<protein>
    <submittedName>
        <fullName evidence="1">Uncharacterized protein</fullName>
    </submittedName>
</protein>
<proteinExistence type="predicted"/>
<comment type="caution">
    <text evidence="1">The sequence shown here is derived from an EMBL/GenBank/DDBJ whole genome shotgun (WGS) entry which is preliminary data.</text>
</comment>
<dbReference type="EMBL" id="JBEPMO010000004">
    <property type="protein sequence ID" value="MET3731415.1"/>
    <property type="molecule type" value="Genomic_DNA"/>
</dbReference>
<dbReference type="RefSeq" id="WP_354507659.1">
    <property type="nucleotide sequence ID" value="NZ_JBEPMO010000004.1"/>
</dbReference>
<dbReference type="Proteomes" id="UP001549146">
    <property type="component" value="Unassembled WGS sequence"/>
</dbReference>
<evidence type="ECO:0000313" key="1">
    <source>
        <dbReference type="EMBL" id="MET3731415.1"/>
    </source>
</evidence>
<keyword evidence="2" id="KW-1185">Reference proteome</keyword>
<gene>
    <name evidence="1" type="ORF">ABID46_000984</name>
</gene>
<organism evidence="1 2">
    <name type="scientific">Moheibacter stercoris</name>
    <dbReference type="NCBI Taxonomy" id="1628251"/>
    <lineage>
        <taxon>Bacteria</taxon>
        <taxon>Pseudomonadati</taxon>
        <taxon>Bacteroidota</taxon>
        <taxon>Flavobacteriia</taxon>
        <taxon>Flavobacteriales</taxon>
        <taxon>Weeksellaceae</taxon>
        <taxon>Moheibacter</taxon>
    </lineage>
</organism>
<evidence type="ECO:0000313" key="2">
    <source>
        <dbReference type="Proteomes" id="UP001549146"/>
    </source>
</evidence>